<dbReference type="CDD" id="cd01392">
    <property type="entry name" value="HTH_LacI"/>
    <property type="match status" value="1"/>
</dbReference>
<dbReference type="SMART" id="SM00354">
    <property type="entry name" value="HTH_LACI"/>
    <property type="match status" value="1"/>
</dbReference>
<dbReference type="InterPro" id="IPR046335">
    <property type="entry name" value="LacI/GalR-like_sensor"/>
</dbReference>
<evidence type="ECO:0000259" key="4">
    <source>
        <dbReference type="PROSITE" id="PS50932"/>
    </source>
</evidence>
<feature type="domain" description="HTH lacI-type" evidence="4">
    <location>
        <begin position="1"/>
        <end position="55"/>
    </location>
</feature>
<evidence type="ECO:0000313" key="5">
    <source>
        <dbReference type="EMBL" id="GGD31575.1"/>
    </source>
</evidence>
<dbReference type="EMBL" id="BMGI01000002">
    <property type="protein sequence ID" value="GGD31575.1"/>
    <property type="molecule type" value="Genomic_DNA"/>
</dbReference>
<proteinExistence type="predicted"/>
<dbReference type="Pfam" id="PF00356">
    <property type="entry name" value="LacI"/>
    <property type="match status" value="1"/>
</dbReference>
<dbReference type="RefSeq" id="WP_188526968.1">
    <property type="nucleotide sequence ID" value="NZ_BMGI01000002.1"/>
</dbReference>
<dbReference type="InterPro" id="IPR010982">
    <property type="entry name" value="Lambda_DNA-bd_dom_sf"/>
</dbReference>
<name>A0ABQ1QMK6_9RHOB</name>
<keyword evidence="3" id="KW-0804">Transcription</keyword>
<sequence>MKLKDLSELLHLSQTTVSRALNGYPEVAEATRRRVLAAAEAHGYRPNMRARSLATGRAMAIGHVIPVTARHEMVNPIFADFLAGAGEVYSRRGYDMLISIVPDEDQEQAYRELRTKGSVDGLIVHAPKLGDPRVHLLTEIGMPFVVHGRASDAVEPYSWVDMNNTHAFRRATDLLLDLGHRRIALVNGLENMDFAIRRRAGFEEAFAARGLTPDPALMTSEEMTEVYGHDTARTLLATAAPPTAFLVSSILPAIGVRRAIEEVGLRMGRDVSVITHDDDLSYLKNRGDVPVFTATRSSVRAAGQRAAEMLLDLVESPGSGPREQLLEADLILGQSTGPLLQSVSR</sequence>
<keyword evidence="2" id="KW-0238">DNA-binding</keyword>
<dbReference type="Gene3D" id="3.40.50.2300">
    <property type="match status" value="2"/>
</dbReference>
<reference evidence="6" key="1">
    <citation type="journal article" date="2019" name="Int. J. Syst. Evol. Microbiol.">
        <title>The Global Catalogue of Microorganisms (GCM) 10K type strain sequencing project: providing services to taxonomists for standard genome sequencing and annotation.</title>
        <authorList>
            <consortium name="The Broad Institute Genomics Platform"/>
            <consortium name="The Broad Institute Genome Sequencing Center for Infectious Disease"/>
            <person name="Wu L."/>
            <person name="Ma J."/>
        </authorList>
    </citation>
    <scope>NUCLEOTIDE SEQUENCE [LARGE SCALE GENOMIC DNA]</scope>
    <source>
        <strain evidence="6">CGMCC 1.12922</strain>
    </source>
</reference>
<keyword evidence="6" id="KW-1185">Reference proteome</keyword>
<dbReference type="SUPFAM" id="SSF47413">
    <property type="entry name" value="lambda repressor-like DNA-binding domains"/>
    <property type="match status" value="1"/>
</dbReference>
<organism evidence="5 6">
    <name type="scientific">Sinisalibacter lacisalsi</name>
    <dbReference type="NCBI Taxonomy" id="1526570"/>
    <lineage>
        <taxon>Bacteria</taxon>
        <taxon>Pseudomonadati</taxon>
        <taxon>Pseudomonadota</taxon>
        <taxon>Alphaproteobacteria</taxon>
        <taxon>Rhodobacterales</taxon>
        <taxon>Roseobacteraceae</taxon>
        <taxon>Sinisalibacter</taxon>
    </lineage>
</organism>
<evidence type="ECO:0000256" key="3">
    <source>
        <dbReference type="ARBA" id="ARBA00023163"/>
    </source>
</evidence>
<dbReference type="CDD" id="cd20010">
    <property type="entry name" value="PBP1_AglR-like"/>
    <property type="match status" value="1"/>
</dbReference>
<dbReference type="PANTHER" id="PTHR30146:SF155">
    <property type="entry name" value="ALANINE RACEMASE"/>
    <property type="match status" value="1"/>
</dbReference>
<accession>A0ABQ1QMK6</accession>
<gene>
    <name evidence="5" type="ORF">GCM10011358_14480</name>
</gene>
<dbReference type="SUPFAM" id="SSF53822">
    <property type="entry name" value="Periplasmic binding protein-like I"/>
    <property type="match status" value="1"/>
</dbReference>
<dbReference type="PROSITE" id="PS50932">
    <property type="entry name" value="HTH_LACI_2"/>
    <property type="match status" value="1"/>
</dbReference>
<dbReference type="Pfam" id="PF13377">
    <property type="entry name" value="Peripla_BP_3"/>
    <property type="match status" value="1"/>
</dbReference>
<dbReference type="InterPro" id="IPR028082">
    <property type="entry name" value="Peripla_BP_I"/>
</dbReference>
<dbReference type="Proteomes" id="UP000617355">
    <property type="component" value="Unassembled WGS sequence"/>
</dbReference>
<evidence type="ECO:0000256" key="2">
    <source>
        <dbReference type="ARBA" id="ARBA00023125"/>
    </source>
</evidence>
<keyword evidence="1" id="KW-0805">Transcription regulation</keyword>
<evidence type="ECO:0000313" key="6">
    <source>
        <dbReference type="Proteomes" id="UP000617355"/>
    </source>
</evidence>
<dbReference type="Gene3D" id="1.10.260.40">
    <property type="entry name" value="lambda repressor-like DNA-binding domains"/>
    <property type="match status" value="1"/>
</dbReference>
<protein>
    <submittedName>
        <fullName evidence="5">LacI family transcriptional regulator</fullName>
    </submittedName>
</protein>
<dbReference type="PANTHER" id="PTHR30146">
    <property type="entry name" value="LACI-RELATED TRANSCRIPTIONAL REPRESSOR"/>
    <property type="match status" value="1"/>
</dbReference>
<dbReference type="InterPro" id="IPR000843">
    <property type="entry name" value="HTH_LacI"/>
</dbReference>
<evidence type="ECO:0000256" key="1">
    <source>
        <dbReference type="ARBA" id="ARBA00023015"/>
    </source>
</evidence>
<comment type="caution">
    <text evidence="5">The sequence shown here is derived from an EMBL/GenBank/DDBJ whole genome shotgun (WGS) entry which is preliminary data.</text>
</comment>